<evidence type="ECO:0000256" key="7">
    <source>
        <dbReference type="PIRSR" id="PIRSR600821-52"/>
    </source>
</evidence>
<comment type="catalytic activity">
    <reaction evidence="1 5">
        <text>L-alanine = D-alanine</text>
        <dbReference type="Rhea" id="RHEA:20249"/>
        <dbReference type="ChEBI" id="CHEBI:57416"/>
        <dbReference type="ChEBI" id="CHEBI:57972"/>
        <dbReference type="EC" id="5.1.1.1"/>
    </reaction>
</comment>
<dbReference type="Proteomes" id="UP000245468">
    <property type="component" value="Chromosome"/>
</dbReference>
<dbReference type="UniPathway" id="UPA00042">
    <property type="reaction ID" value="UER00497"/>
</dbReference>
<dbReference type="InterPro" id="IPR035911">
    <property type="entry name" value="MurE/MurF_N"/>
</dbReference>
<evidence type="ECO:0000256" key="4">
    <source>
        <dbReference type="ARBA" id="ARBA00023235"/>
    </source>
</evidence>
<evidence type="ECO:0000259" key="8">
    <source>
        <dbReference type="SMART" id="SM01005"/>
    </source>
</evidence>
<dbReference type="SUPFAM" id="SSF63418">
    <property type="entry name" value="MurE/MurF N-terminal domain"/>
    <property type="match status" value="1"/>
</dbReference>
<feature type="active site" description="Proton acceptor; specific for L-alanine" evidence="5">
    <location>
        <position position="712"/>
    </location>
</feature>
<proteinExistence type="inferred from homology"/>
<dbReference type="SUPFAM" id="SSF51419">
    <property type="entry name" value="PLP-binding barrel"/>
    <property type="match status" value="1"/>
</dbReference>
<evidence type="ECO:0000256" key="5">
    <source>
        <dbReference type="HAMAP-Rule" id="MF_01201"/>
    </source>
</evidence>
<dbReference type="GO" id="GO:0005829">
    <property type="term" value="C:cytosol"/>
    <property type="evidence" value="ECO:0007669"/>
    <property type="project" value="TreeGrafter"/>
</dbReference>
<dbReference type="EMBL" id="CP029346">
    <property type="protein sequence ID" value="AWL08872.1"/>
    <property type="molecule type" value="Genomic_DNA"/>
</dbReference>
<organism evidence="9 10">
    <name type="scientific">Aquirufa nivalisilvae</name>
    <dbReference type="NCBI Taxonomy" id="2516557"/>
    <lineage>
        <taxon>Bacteria</taxon>
        <taxon>Pseudomonadati</taxon>
        <taxon>Bacteroidota</taxon>
        <taxon>Cytophagia</taxon>
        <taxon>Cytophagales</taxon>
        <taxon>Flectobacillaceae</taxon>
        <taxon>Aquirufa</taxon>
    </lineage>
</organism>
<dbReference type="InterPro" id="IPR001608">
    <property type="entry name" value="Ala_racemase_N"/>
</dbReference>
<keyword evidence="4 5" id="KW-0413">Isomerase</keyword>
<reference evidence="10" key="1">
    <citation type="submission" date="2018-05" db="EMBL/GenBank/DDBJ databases">
        <title>Pseudarcicella sp. HME7025 Genome sequencing and assembly.</title>
        <authorList>
            <person name="Kim H."/>
            <person name="Kang H."/>
            <person name="Joh K."/>
        </authorList>
    </citation>
    <scope>NUCLEOTIDE SEQUENCE [LARGE SCALE GENOMIC DNA]</scope>
    <source>
        <strain evidence="10">HME7025</strain>
    </source>
</reference>
<sequence length="818" mass="92552">MIHFSSPTQLKSSILSLDSRQIYLPQQTAFFAVRGVHHDGHQYIEPLYHLGIREFIVESDAWSGLLAEKAKKWTQADFWVVDNSINCLQEIARIHRKSFSIPVIGITGSNGKTTCKEWLATLLQTKFSIVKSPKSFNSQIGVPLSVWGLKAQHQIAIFEAGISRVGEMQRIEKIIQPTWGVFTHFGEAHGQNFESDHQKLQEKLQLFAHVEKLVYRRKNINQDVIKSEMQSINPQAELIAWSTEDLANCMYVYWKISPKETHIRIKKPAQSEAFLDVKTELTDEAYLENLCHCLIMAHVAGLSVEEIQARTKWIRPISMRLEIKEGLRNNQIIDDSYNNDLDGLQLALPLLKKYEHKKRVLIISDFIEAGIPAPELYPKIATLIQSQKIDQLIGVGDHLIKYQDAFKEIEVFYNTEDLIGSGILNQISDAVVLLKGARKFNFEQITQLLETKTHCTKLEVNLDALQNNLTYFKETIGPDTKLMVMVKAFAYGAGAVEIAQVLQQQGIDYLTVAYTDEGVQLRKNGIYCPIMVMNPQIGELDTLSNYALEPEVYSMTMLEAIDEYSHAHNKSIKIHLKLDTGMKRLGFSPDQCKELTKKIASMPQVWVASMLSHLVASESPKHQKFTEKQVDLFEKMTQKIIQTLGYTPLRHIANSAAIKNYPSARYEMVRLGISLYGISENKIEKKSLENVLTLKTYISQIKDIKKNETIGYGRKGKLKSNGRIATLALGYADGYARSLGMGKGMFEINGYLCPTVGAICMDMCMVDISHLPLVKEGDEAIAFGGKIQLTDLAHQAKTIPYELMTNISERVKRVYVKN</sequence>
<dbReference type="EC" id="5.1.1.1" evidence="5"/>
<evidence type="ECO:0000256" key="1">
    <source>
        <dbReference type="ARBA" id="ARBA00000316"/>
    </source>
</evidence>
<dbReference type="SUPFAM" id="SSF53623">
    <property type="entry name" value="MurD-like peptide ligases, catalytic domain"/>
    <property type="match status" value="1"/>
</dbReference>
<dbReference type="PANTHER" id="PTHR30511">
    <property type="entry name" value="ALANINE RACEMASE"/>
    <property type="match status" value="1"/>
</dbReference>
<dbReference type="SMART" id="SM01005">
    <property type="entry name" value="Ala_racemase_C"/>
    <property type="match status" value="1"/>
</dbReference>
<dbReference type="RefSeq" id="WP_109322594.1">
    <property type="nucleotide sequence ID" value="NZ_CP029346.1"/>
</dbReference>
<protein>
    <recommendedName>
        <fullName evidence="5">Alanine racemase</fullName>
        <ecNumber evidence="5">5.1.1.1</ecNumber>
    </recommendedName>
</protein>
<dbReference type="Gene3D" id="3.90.190.20">
    <property type="entry name" value="Mur ligase, C-terminal domain"/>
    <property type="match status" value="1"/>
</dbReference>
<evidence type="ECO:0000313" key="9">
    <source>
        <dbReference type="EMBL" id="AWL08872.1"/>
    </source>
</evidence>
<dbReference type="InterPro" id="IPR011079">
    <property type="entry name" value="Ala_racemase_C"/>
</dbReference>
<dbReference type="GO" id="GO:0016881">
    <property type="term" value="F:acid-amino acid ligase activity"/>
    <property type="evidence" value="ECO:0007669"/>
    <property type="project" value="InterPro"/>
</dbReference>
<dbReference type="Gene3D" id="3.20.20.10">
    <property type="entry name" value="Alanine racemase"/>
    <property type="match status" value="1"/>
</dbReference>
<evidence type="ECO:0000256" key="3">
    <source>
        <dbReference type="ARBA" id="ARBA00022898"/>
    </source>
</evidence>
<dbReference type="KEGG" id="psez:HME7025_01008"/>
<gene>
    <name evidence="9" type="ORF">HME7025_01008</name>
</gene>
<dbReference type="Pfam" id="PF00842">
    <property type="entry name" value="Ala_racemase_C"/>
    <property type="match status" value="1"/>
</dbReference>
<dbReference type="SUPFAM" id="SSF53244">
    <property type="entry name" value="MurD-like peptide ligases, peptide-binding domain"/>
    <property type="match status" value="1"/>
</dbReference>
<dbReference type="GO" id="GO:0005524">
    <property type="term" value="F:ATP binding"/>
    <property type="evidence" value="ECO:0007669"/>
    <property type="project" value="InterPro"/>
</dbReference>
<feature type="binding site" evidence="5 7">
    <location>
        <position position="761"/>
    </location>
    <ligand>
        <name>substrate</name>
    </ligand>
</feature>
<dbReference type="PRINTS" id="PR00992">
    <property type="entry name" value="ALARACEMASE"/>
</dbReference>
<dbReference type="OrthoDB" id="9801978at2"/>
<dbReference type="Pfam" id="PF01168">
    <property type="entry name" value="Ala_racemase_N"/>
    <property type="match status" value="1"/>
</dbReference>
<dbReference type="NCBIfam" id="TIGR00492">
    <property type="entry name" value="alr"/>
    <property type="match status" value="1"/>
</dbReference>
<dbReference type="SUPFAM" id="SSF50621">
    <property type="entry name" value="Alanine racemase C-terminal domain-like"/>
    <property type="match status" value="1"/>
</dbReference>
<dbReference type="InterPro" id="IPR036615">
    <property type="entry name" value="Mur_ligase_C_dom_sf"/>
</dbReference>
<dbReference type="NCBIfam" id="NF008897">
    <property type="entry name" value="PRK11930.1"/>
    <property type="match status" value="1"/>
</dbReference>
<dbReference type="InterPro" id="IPR013221">
    <property type="entry name" value="Mur_ligase_cen"/>
</dbReference>
<dbReference type="InterPro" id="IPR029066">
    <property type="entry name" value="PLP-binding_barrel"/>
</dbReference>
<accession>A0A2S2DUA5</accession>
<dbReference type="GO" id="GO:0008784">
    <property type="term" value="F:alanine racemase activity"/>
    <property type="evidence" value="ECO:0007669"/>
    <property type="project" value="UniProtKB-UniRule"/>
</dbReference>
<feature type="active site" description="Proton acceptor; specific for D-alanine" evidence="5">
    <location>
        <position position="487"/>
    </location>
</feature>
<comment type="similarity">
    <text evidence="5">Belongs to the alanine racemase family.</text>
</comment>
<comment type="function">
    <text evidence="5">Catalyzes the interconversion of L-alanine and D-alanine. May also act on other amino acids.</text>
</comment>
<dbReference type="InterPro" id="IPR009006">
    <property type="entry name" value="Ala_racemase/Decarboxylase_C"/>
</dbReference>
<dbReference type="Pfam" id="PF08245">
    <property type="entry name" value="Mur_ligase_M"/>
    <property type="match status" value="1"/>
</dbReference>
<keyword evidence="3 5" id="KW-0663">Pyridoxal phosphate</keyword>
<comment type="cofactor">
    <cofactor evidence="2 5 6">
        <name>pyridoxal 5'-phosphate</name>
        <dbReference type="ChEBI" id="CHEBI:597326"/>
    </cofactor>
</comment>
<dbReference type="CDD" id="cd00430">
    <property type="entry name" value="PLPDE_III_AR"/>
    <property type="match status" value="1"/>
</dbReference>
<feature type="domain" description="Alanine racemase C-terminal" evidence="8">
    <location>
        <begin position="691"/>
        <end position="816"/>
    </location>
</feature>
<evidence type="ECO:0000256" key="6">
    <source>
        <dbReference type="PIRSR" id="PIRSR600821-50"/>
    </source>
</evidence>
<dbReference type="Gene3D" id="3.40.1190.10">
    <property type="entry name" value="Mur-like, catalytic domain"/>
    <property type="match status" value="1"/>
</dbReference>
<dbReference type="GO" id="GO:0030170">
    <property type="term" value="F:pyridoxal phosphate binding"/>
    <property type="evidence" value="ECO:0007669"/>
    <property type="project" value="UniProtKB-UniRule"/>
</dbReference>
<keyword evidence="10" id="KW-1185">Reference proteome</keyword>
<dbReference type="InterPro" id="IPR000821">
    <property type="entry name" value="Ala_racemase"/>
</dbReference>
<dbReference type="AlphaFoldDB" id="A0A2S2DUA5"/>
<name>A0A2S2DUA5_9BACT</name>
<dbReference type="HAMAP" id="MF_01201">
    <property type="entry name" value="Ala_racemase"/>
    <property type="match status" value="1"/>
</dbReference>
<feature type="binding site" evidence="5 7">
    <location>
        <position position="584"/>
    </location>
    <ligand>
        <name>substrate</name>
    </ligand>
</feature>
<dbReference type="FunFam" id="3.20.20.10:FF:000002">
    <property type="entry name" value="Alanine racemase"/>
    <property type="match status" value="1"/>
</dbReference>
<dbReference type="PANTHER" id="PTHR30511:SF0">
    <property type="entry name" value="ALANINE RACEMASE, CATABOLIC-RELATED"/>
    <property type="match status" value="1"/>
</dbReference>
<dbReference type="Gene3D" id="3.40.1390.10">
    <property type="entry name" value="MurE/MurF, N-terminal domain"/>
    <property type="match status" value="1"/>
</dbReference>
<feature type="modified residue" description="N6-(pyridoxal phosphate)lysine" evidence="5 6">
    <location>
        <position position="487"/>
    </location>
</feature>
<dbReference type="Gene3D" id="2.40.37.10">
    <property type="entry name" value="Lyase, Ornithine Decarboxylase, Chain A, domain 1"/>
    <property type="match status" value="1"/>
</dbReference>
<comment type="pathway">
    <text evidence="5">Amino-acid biosynthesis; D-alanine biosynthesis; D-alanine from L-alanine: step 1/1.</text>
</comment>
<dbReference type="GO" id="GO:0030632">
    <property type="term" value="P:D-alanine biosynthetic process"/>
    <property type="evidence" value="ECO:0007669"/>
    <property type="project" value="UniProtKB-UniRule"/>
</dbReference>
<evidence type="ECO:0000313" key="10">
    <source>
        <dbReference type="Proteomes" id="UP000245468"/>
    </source>
</evidence>
<evidence type="ECO:0000256" key="2">
    <source>
        <dbReference type="ARBA" id="ARBA00001933"/>
    </source>
</evidence>
<dbReference type="InterPro" id="IPR036565">
    <property type="entry name" value="Mur-like_cat_sf"/>
</dbReference>